<dbReference type="AlphaFoldDB" id="A0A6N4DKW3"/>
<gene>
    <name evidence="1" type="ORF">C3L24_13200</name>
</gene>
<evidence type="ECO:0000313" key="2">
    <source>
        <dbReference type="Proteomes" id="UP000250928"/>
    </source>
</evidence>
<comment type="caution">
    <text evidence="1">The sequence shown here is derived from an EMBL/GenBank/DDBJ whole genome shotgun (WGS) entry which is preliminary data.</text>
</comment>
<dbReference type="Proteomes" id="UP000250928">
    <property type="component" value="Unassembled WGS sequence"/>
</dbReference>
<name>A0A6N4DKW3_9GAMM</name>
<organism evidence="1 2">
    <name type="scientific">Candidatus Sedimenticola endophacoides</name>
    <dbReference type="NCBI Taxonomy" id="2548426"/>
    <lineage>
        <taxon>Bacteria</taxon>
        <taxon>Pseudomonadati</taxon>
        <taxon>Pseudomonadota</taxon>
        <taxon>Gammaproteobacteria</taxon>
        <taxon>Chromatiales</taxon>
        <taxon>Sedimenticolaceae</taxon>
        <taxon>Sedimenticola</taxon>
    </lineage>
</organism>
<sequence>NHGTEIRGQGAAVKIATHAQAVNGEKSQRFLGRLGHGATSFSFTEAFLAKYQLYQLVERGAPFFMNNSG</sequence>
<dbReference type="EMBL" id="PQCO01000317">
    <property type="protein sequence ID" value="PUD98212.1"/>
    <property type="molecule type" value="Genomic_DNA"/>
</dbReference>
<accession>A0A6N4DKW3</accession>
<reference evidence="1 2" key="1">
    <citation type="submission" date="2018-01" db="EMBL/GenBank/DDBJ databases">
        <title>Novel co-symbiosis in the lucinid bivalve Phacoides pectinatus.</title>
        <authorList>
            <person name="Lim S.J."/>
            <person name="Davis B.G."/>
            <person name="Gill D.E."/>
            <person name="Engel A.S."/>
            <person name="Anderson L.C."/>
            <person name="Campbell B.J."/>
        </authorList>
    </citation>
    <scope>NUCLEOTIDE SEQUENCE [LARGE SCALE GENOMIC DNA]</scope>
    <source>
        <strain evidence="1">N3_P5</strain>
    </source>
</reference>
<feature type="non-terminal residue" evidence="1">
    <location>
        <position position="1"/>
    </location>
</feature>
<proteinExistence type="predicted"/>
<evidence type="ECO:0000313" key="1">
    <source>
        <dbReference type="EMBL" id="PUD98212.1"/>
    </source>
</evidence>
<protein>
    <submittedName>
        <fullName evidence="1">Uncharacterized protein</fullName>
    </submittedName>
</protein>